<reference evidence="4 5" key="1">
    <citation type="submission" date="2018-12" db="EMBL/GenBank/DDBJ databases">
        <authorList>
            <person name="Sun L."/>
            <person name="Chen Z."/>
        </authorList>
    </citation>
    <scope>NUCLEOTIDE SEQUENCE [LARGE SCALE GENOMIC DNA]</scope>
    <source>
        <strain evidence="4 5">DSM 15890</strain>
    </source>
</reference>
<protein>
    <recommendedName>
        <fullName evidence="3">Nuclease SbcCD subunit C</fullName>
    </recommendedName>
</protein>
<proteinExistence type="inferred from homology"/>
<keyword evidence="5" id="KW-1185">Reference proteome</keyword>
<dbReference type="PANTHER" id="PTHR32114">
    <property type="entry name" value="ABC TRANSPORTER ABCH.3"/>
    <property type="match status" value="1"/>
</dbReference>
<dbReference type="SUPFAM" id="SSF52540">
    <property type="entry name" value="P-loop containing nucleoside triphosphate hydrolases"/>
    <property type="match status" value="1"/>
</dbReference>
<organism evidence="4 5">
    <name type="scientific">Paenibacillus anaericanus</name>
    <dbReference type="NCBI Taxonomy" id="170367"/>
    <lineage>
        <taxon>Bacteria</taxon>
        <taxon>Bacillati</taxon>
        <taxon>Bacillota</taxon>
        <taxon>Bacilli</taxon>
        <taxon>Bacillales</taxon>
        <taxon>Paenibacillaceae</taxon>
        <taxon>Paenibacillus</taxon>
    </lineage>
</organism>
<evidence type="ECO:0000256" key="2">
    <source>
        <dbReference type="ARBA" id="ARBA00011322"/>
    </source>
</evidence>
<dbReference type="EMBL" id="RZNY01000001">
    <property type="protein sequence ID" value="RUT48565.1"/>
    <property type="molecule type" value="Genomic_DNA"/>
</dbReference>
<gene>
    <name evidence="4" type="ORF">EJP82_01075</name>
</gene>
<dbReference type="PANTHER" id="PTHR32114:SF2">
    <property type="entry name" value="ABC TRANSPORTER ABCH.3"/>
    <property type="match status" value="1"/>
</dbReference>
<dbReference type="RefSeq" id="WP_127190159.1">
    <property type="nucleotide sequence ID" value="NZ_RZNY01000001.1"/>
</dbReference>
<dbReference type="AlphaFoldDB" id="A0A3S1BVP0"/>
<sequence length="517" mass="57553">MAKVIRFVRLAVENFAGVQSKEVNYGEITRFTGKNGEGKSTLCTAPVWTLYGTDLLGGKFDPAPTTYEYDDISSALTLEVDGTEYVLKRSVVNGTNKFHIDESSKTATEFNSFVSGLFDKDTFLSLYNPAYFFNLHWTKQRDFVMKDVIAPSNKEVFEEMSRVTPEQKAKDISFNPQAARLSEEFKKKSVAGMESDYKEAKGKHDKAHQQAQGVAKDRAKQLKENGTPPEIDRAALEAELGGLQDKIDTFDQDVRKVTDRSREREKLQYRISTLSDRIADGKSEHAELSSKEVKSTCSTCGQDLQDDAKEQAEQTHKDQLKTIAVSVNGLIADKKKLIAELEELPLLPDTEHSVSDLTARVNEITNTLRLVDSHAKATADLATAKQNEVDELKAKNDAIFVLDAIKAFKAQEAQLQVSKVEALFKTLSVRLEEYNKTSDEPKAFFMIQMNGKDYTSLSTGERITAGLELTEFLHNQSGLVTPTFIDSYGEFTDKPLVYGQLITARAVGGKELTVDAT</sequence>
<dbReference type="Proteomes" id="UP000279446">
    <property type="component" value="Unassembled WGS sequence"/>
</dbReference>
<evidence type="ECO:0000256" key="1">
    <source>
        <dbReference type="ARBA" id="ARBA00006930"/>
    </source>
</evidence>
<accession>A0A3S1BVP0</accession>
<dbReference type="SUPFAM" id="SSF75712">
    <property type="entry name" value="Rad50 coiled-coil Zn hook"/>
    <property type="match status" value="1"/>
</dbReference>
<dbReference type="Gene3D" id="1.10.287.510">
    <property type="entry name" value="Helix hairpin bin"/>
    <property type="match status" value="1"/>
</dbReference>
<evidence type="ECO:0000313" key="4">
    <source>
        <dbReference type="EMBL" id="RUT48565.1"/>
    </source>
</evidence>
<dbReference type="Gene3D" id="3.40.50.300">
    <property type="entry name" value="P-loop containing nucleotide triphosphate hydrolases"/>
    <property type="match status" value="1"/>
</dbReference>
<dbReference type="InterPro" id="IPR027417">
    <property type="entry name" value="P-loop_NTPase"/>
</dbReference>
<dbReference type="OrthoDB" id="1698838at2"/>
<comment type="similarity">
    <text evidence="1">Belongs to the SMC family. SbcC subfamily.</text>
</comment>
<evidence type="ECO:0000313" key="5">
    <source>
        <dbReference type="Proteomes" id="UP000279446"/>
    </source>
</evidence>
<comment type="subunit">
    <text evidence="2">Heterodimer of SbcC and SbcD.</text>
</comment>
<evidence type="ECO:0000256" key="3">
    <source>
        <dbReference type="ARBA" id="ARBA00013368"/>
    </source>
</evidence>
<name>A0A3S1BVP0_9BACL</name>
<comment type="caution">
    <text evidence="4">The sequence shown here is derived from an EMBL/GenBank/DDBJ whole genome shotgun (WGS) entry which is preliminary data.</text>
</comment>